<dbReference type="Proteomes" id="UP001549291">
    <property type="component" value="Unassembled WGS sequence"/>
</dbReference>
<gene>
    <name evidence="2" type="ORF">ABIF63_009782</name>
</gene>
<comment type="caution">
    <text evidence="2">The sequence shown here is derived from an EMBL/GenBank/DDBJ whole genome shotgun (WGS) entry which is preliminary data.</text>
</comment>
<feature type="transmembrane region" description="Helical" evidence="1">
    <location>
        <begin position="57"/>
        <end position="74"/>
    </location>
</feature>
<evidence type="ECO:0000313" key="3">
    <source>
        <dbReference type="Proteomes" id="UP001549291"/>
    </source>
</evidence>
<evidence type="ECO:0000256" key="1">
    <source>
        <dbReference type="SAM" id="Phobius"/>
    </source>
</evidence>
<evidence type="ECO:0000313" key="2">
    <source>
        <dbReference type="EMBL" id="MET4725676.1"/>
    </source>
</evidence>
<sequence length="111" mass="11727">MTLFVVGLIAGVFHPIGLTPAGLATGIFVALVHLVFITMMSAIPAAAVIWITRVLHVRSVAVFAVCGAAIGWLGQRLITPWPDTTIWSYVLAGLVAGCAYWLVAVRRGLGN</sequence>
<accession>A0ABV2S908</accession>
<dbReference type="EMBL" id="JBEPTQ010000002">
    <property type="protein sequence ID" value="MET4725676.1"/>
    <property type="molecule type" value="Genomic_DNA"/>
</dbReference>
<proteinExistence type="predicted"/>
<keyword evidence="1" id="KW-0812">Transmembrane</keyword>
<keyword evidence="3" id="KW-1185">Reference proteome</keyword>
<name>A0ABV2S908_BRAJP</name>
<protein>
    <submittedName>
        <fullName evidence="2">Uncharacterized protein</fullName>
    </submittedName>
</protein>
<keyword evidence="1" id="KW-0472">Membrane</keyword>
<feature type="transmembrane region" description="Helical" evidence="1">
    <location>
        <begin position="86"/>
        <end position="105"/>
    </location>
</feature>
<organism evidence="2 3">
    <name type="scientific">Bradyrhizobium japonicum</name>
    <dbReference type="NCBI Taxonomy" id="375"/>
    <lineage>
        <taxon>Bacteria</taxon>
        <taxon>Pseudomonadati</taxon>
        <taxon>Pseudomonadota</taxon>
        <taxon>Alphaproteobacteria</taxon>
        <taxon>Hyphomicrobiales</taxon>
        <taxon>Nitrobacteraceae</taxon>
        <taxon>Bradyrhizobium</taxon>
    </lineage>
</organism>
<dbReference type="RefSeq" id="WP_144038036.1">
    <property type="nucleotide sequence ID" value="NZ_CP066351.1"/>
</dbReference>
<reference evidence="2 3" key="1">
    <citation type="submission" date="2024-06" db="EMBL/GenBank/DDBJ databases">
        <title>Genomic Encyclopedia of Type Strains, Phase V (KMG-V): Genome sequencing to study the core and pangenomes of soil and plant-associated prokaryotes.</title>
        <authorList>
            <person name="Whitman W."/>
        </authorList>
    </citation>
    <scope>NUCLEOTIDE SEQUENCE [LARGE SCALE GENOMIC DNA]</scope>
    <source>
        <strain evidence="2 3">USDA 160</strain>
    </source>
</reference>
<keyword evidence="1" id="KW-1133">Transmembrane helix</keyword>